<protein>
    <submittedName>
        <fullName evidence="3">SpoIIE family protein phosphatase</fullName>
    </submittedName>
</protein>
<dbReference type="Pfam" id="PF13426">
    <property type="entry name" value="PAS_9"/>
    <property type="match status" value="1"/>
</dbReference>
<dbReference type="InterPro" id="IPR036890">
    <property type="entry name" value="HATPase_C_sf"/>
</dbReference>
<dbReference type="Pfam" id="PF08448">
    <property type="entry name" value="PAS_4"/>
    <property type="match status" value="1"/>
</dbReference>
<dbReference type="InterPro" id="IPR013656">
    <property type="entry name" value="PAS_4"/>
</dbReference>
<dbReference type="Pfam" id="PF13581">
    <property type="entry name" value="HATPase_c_2"/>
    <property type="match status" value="1"/>
</dbReference>
<dbReference type="Gene3D" id="3.30.450.20">
    <property type="entry name" value="PAS domain"/>
    <property type="match status" value="2"/>
</dbReference>
<dbReference type="PROSITE" id="PS50112">
    <property type="entry name" value="PAS"/>
    <property type="match status" value="1"/>
</dbReference>
<gene>
    <name evidence="3" type="ORF">ACFOZ0_30095</name>
</gene>
<dbReference type="PANTHER" id="PTHR43156">
    <property type="entry name" value="STAGE II SPORULATION PROTEIN E-RELATED"/>
    <property type="match status" value="1"/>
</dbReference>
<dbReference type="EMBL" id="JBHRWR010000033">
    <property type="protein sequence ID" value="MFC3577448.1"/>
    <property type="molecule type" value="Genomic_DNA"/>
</dbReference>
<reference evidence="4" key="1">
    <citation type="journal article" date="2019" name="Int. J. Syst. Evol. Microbiol.">
        <title>The Global Catalogue of Microorganisms (GCM) 10K type strain sequencing project: providing services to taxonomists for standard genome sequencing and annotation.</title>
        <authorList>
            <consortium name="The Broad Institute Genomics Platform"/>
            <consortium name="The Broad Institute Genome Sequencing Center for Infectious Disease"/>
            <person name="Wu L."/>
            <person name="Ma J."/>
        </authorList>
    </citation>
    <scope>NUCLEOTIDE SEQUENCE [LARGE SCALE GENOMIC DNA]</scope>
    <source>
        <strain evidence="4">CGMCC 4.7035</strain>
    </source>
</reference>
<dbReference type="InterPro" id="IPR001932">
    <property type="entry name" value="PPM-type_phosphatase-like_dom"/>
</dbReference>
<dbReference type="CDD" id="cd16936">
    <property type="entry name" value="HATPase_RsbW-like"/>
    <property type="match status" value="1"/>
</dbReference>
<name>A0ABV7SL97_9ACTN</name>
<evidence type="ECO:0000259" key="2">
    <source>
        <dbReference type="PROSITE" id="PS50112"/>
    </source>
</evidence>
<dbReference type="InterPro" id="IPR029016">
    <property type="entry name" value="GAF-like_dom_sf"/>
</dbReference>
<evidence type="ECO:0000256" key="1">
    <source>
        <dbReference type="ARBA" id="ARBA00022801"/>
    </source>
</evidence>
<comment type="caution">
    <text evidence="3">The sequence shown here is derived from an EMBL/GenBank/DDBJ whole genome shotgun (WGS) entry which is preliminary data.</text>
</comment>
<dbReference type="InterPro" id="IPR000014">
    <property type="entry name" value="PAS"/>
</dbReference>
<dbReference type="SMART" id="SM00091">
    <property type="entry name" value="PAS"/>
    <property type="match status" value="2"/>
</dbReference>
<dbReference type="Gene3D" id="3.30.565.10">
    <property type="entry name" value="Histidine kinase-like ATPase, C-terminal domain"/>
    <property type="match status" value="1"/>
</dbReference>
<evidence type="ECO:0000313" key="3">
    <source>
        <dbReference type="EMBL" id="MFC3577448.1"/>
    </source>
</evidence>
<dbReference type="Gene3D" id="3.60.40.10">
    <property type="entry name" value="PPM-type phosphatase domain"/>
    <property type="match status" value="1"/>
</dbReference>
<keyword evidence="1" id="KW-0378">Hydrolase</keyword>
<dbReference type="RefSeq" id="WP_310773432.1">
    <property type="nucleotide sequence ID" value="NZ_JBHRWR010000033.1"/>
</dbReference>
<dbReference type="InterPro" id="IPR036457">
    <property type="entry name" value="PPM-type-like_dom_sf"/>
</dbReference>
<dbReference type="InterPro" id="IPR035965">
    <property type="entry name" value="PAS-like_dom_sf"/>
</dbReference>
<dbReference type="Gene3D" id="3.30.450.40">
    <property type="match status" value="1"/>
</dbReference>
<organism evidence="3 4">
    <name type="scientific">Streptomyces yaanensis</name>
    <dbReference type="NCBI Taxonomy" id="1142239"/>
    <lineage>
        <taxon>Bacteria</taxon>
        <taxon>Bacillati</taxon>
        <taxon>Actinomycetota</taxon>
        <taxon>Actinomycetes</taxon>
        <taxon>Kitasatosporales</taxon>
        <taxon>Streptomycetaceae</taxon>
        <taxon>Streptomyces</taxon>
    </lineage>
</organism>
<sequence>MDRHGRQAGLLSELAGAMDESLAVAVVDCEGRLRSWSRGAEALLGYTPGEIVGRPLADLVVGHQTLRHRDGHVMDLAFRLCQLDDNGEETEFLFTVQEPAESATSADHLFVRRLFDQQPTVLVIFDLEGRILDVNERALRMAGRADIAHMRGQRTTEVFQGPAFDEIDCRVLRVARTGTPESLENFVRLPGELRAHAWVDDLFPLTDETGRTRAVGFAAADYSEQYGARERLALLGEARARIGGSLDVTGTAEELVAVAVPRYADYAGVELLEPVFRGEVPPPRCAGPGALIEAASEWAPQLPLQPALDGTGARTPLAWSSVVEQCLADGQPVFRESGSGETGHTLVAVPIRARGVSLGAALFVRCTASRAPFGPDDLVVAEDFVARAAICLDNARRYTRERSVALTLQRAMLPPGAPGHLAAETATRYLPADSGSEVGGDWFDVIPLPGARLGLVVGDVVGHGIHAAATMGRLRTAVRTLADIDLPPDELLTHLDDIVTHGVGEFEGDPAGETLGDFCATCLYAVYDPVSGTCCAARAGHPPPVLILADGSNRAVDLPLGPPLGLGSLPFEAAEFATPPGSLLALFTDGLITSRDRDLDHGLVELRRALARPSPSLERLSDSVLESMSSGRRTDDVALLLVRPRMLDENQVADWEVACEPAAVAEVRRKVADRLAAWGLEEDGFVTELVVSELVTNAIRYAAGPIRLRLIRERRLVCEVSDESSTAPHLRRARDFDEGGRGLFLVAQLTQRWGTRYTGDGKTIWAEQTLHQTGS</sequence>
<dbReference type="NCBIfam" id="TIGR00229">
    <property type="entry name" value="sensory_box"/>
    <property type="match status" value="1"/>
</dbReference>
<dbReference type="Pfam" id="PF07228">
    <property type="entry name" value="SpoIIE"/>
    <property type="match status" value="1"/>
</dbReference>
<dbReference type="Proteomes" id="UP001595701">
    <property type="component" value="Unassembled WGS sequence"/>
</dbReference>
<evidence type="ECO:0000313" key="4">
    <source>
        <dbReference type="Proteomes" id="UP001595701"/>
    </source>
</evidence>
<keyword evidence="4" id="KW-1185">Reference proteome</keyword>
<dbReference type="InterPro" id="IPR052016">
    <property type="entry name" value="Bact_Sigma-Reg"/>
</dbReference>
<dbReference type="SMART" id="SM00331">
    <property type="entry name" value="PP2C_SIG"/>
    <property type="match status" value="1"/>
</dbReference>
<accession>A0ABV7SL97</accession>
<feature type="domain" description="PAS" evidence="2">
    <location>
        <begin position="24"/>
        <end position="60"/>
    </location>
</feature>
<dbReference type="CDD" id="cd00130">
    <property type="entry name" value="PAS"/>
    <property type="match status" value="2"/>
</dbReference>
<dbReference type="PANTHER" id="PTHR43156:SF2">
    <property type="entry name" value="STAGE II SPORULATION PROTEIN E"/>
    <property type="match status" value="1"/>
</dbReference>
<dbReference type="SUPFAM" id="SSF55785">
    <property type="entry name" value="PYP-like sensor domain (PAS domain)"/>
    <property type="match status" value="2"/>
</dbReference>
<dbReference type="SUPFAM" id="SSF55781">
    <property type="entry name" value="GAF domain-like"/>
    <property type="match status" value="1"/>
</dbReference>
<dbReference type="InterPro" id="IPR003594">
    <property type="entry name" value="HATPase_dom"/>
</dbReference>
<dbReference type="SUPFAM" id="SSF55874">
    <property type="entry name" value="ATPase domain of HSP90 chaperone/DNA topoisomerase II/histidine kinase"/>
    <property type="match status" value="1"/>
</dbReference>
<proteinExistence type="predicted"/>